<feature type="compositionally biased region" description="Basic residues" evidence="1">
    <location>
        <begin position="68"/>
        <end position="79"/>
    </location>
</feature>
<feature type="non-terminal residue" evidence="3">
    <location>
        <position position="1"/>
    </location>
</feature>
<organism evidence="3 4">
    <name type="scientific">Pampusana beccarii</name>
    <name type="common">Western bronze ground-dove</name>
    <dbReference type="NCBI Taxonomy" id="2953425"/>
    <lineage>
        <taxon>Eukaryota</taxon>
        <taxon>Metazoa</taxon>
        <taxon>Chordata</taxon>
        <taxon>Craniata</taxon>
        <taxon>Vertebrata</taxon>
        <taxon>Euteleostomi</taxon>
        <taxon>Archelosauria</taxon>
        <taxon>Archosauria</taxon>
        <taxon>Dinosauria</taxon>
        <taxon>Saurischia</taxon>
        <taxon>Theropoda</taxon>
        <taxon>Coelurosauria</taxon>
        <taxon>Aves</taxon>
        <taxon>Neognathae</taxon>
        <taxon>Neoaves</taxon>
        <taxon>Columbimorphae</taxon>
        <taxon>Columbiformes</taxon>
        <taxon>Columbidae</taxon>
        <taxon>Pampusana</taxon>
    </lineage>
</organism>
<dbReference type="AlphaFoldDB" id="A0A7L4FHM2"/>
<evidence type="ECO:0000259" key="2">
    <source>
        <dbReference type="Pfam" id="PF10444"/>
    </source>
</evidence>
<evidence type="ECO:0000256" key="1">
    <source>
        <dbReference type="SAM" id="MobiDB-lite"/>
    </source>
</evidence>
<comment type="caution">
    <text evidence="3">The sequence shown here is derived from an EMBL/GenBank/DDBJ whole genome shotgun (WGS) entry which is preliminary data.</text>
</comment>
<keyword evidence="4" id="KW-1185">Reference proteome</keyword>
<sequence length="79" mass="8738">MKEELGSLLQTAEKAFAVELLKMPVAIRNMRTKDFLSECGGTCKGRAPAQRADCSLEDIPNPKLVRTNSRKGKSIHSYT</sequence>
<feature type="region of interest" description="Disordered" evidence="1">
    <location>
        <begin position="60"/>
        <end position="79"/>
    </location>
</feature>
<dbReference type="EMBL" id="VWYH01003965">
    <property type="protein sequence ID" value="NXW86430.1"/>
    <property type="molecule type" value="Genomic_DNA"/>
</dbReference>
<dbReference type="Pfam" id="PF10444">
    <property type="entry name" value="Nbl1_Borealin_N"/>
    <property type="match status" value="1"/>
</dbReference>
<evidence type="ECO:0000313" key="4">
    <source>
        <dbReference type="Proteomes" id="UP000541332"/>
    </source>
</evidence>
<proteinExistence type="predicted"/>
<dbReference type="Gene3D" id="6.10.250.1900">
    <property type="match status" value="1"/>
</dbReference>
<reference evidence="3 4" key="1">
    <citation type="submission" date="2020-02" db="EMBL/GenBank/DDBJ databases">
        <title>Bird 10,000 Genomes (B10K) Project - Family phase.</title>
        <authorList>
            <person name="Zhang G."/>
        </authorList>
    </citation>
    <scope>NUCLEOTIDE SEQUENCE [LARGE SCALE GENOMIC DNA]</scope>
    <source>
        <strain evidence="3">B10K-DU-006-06</strain>
    </source>
</reference>
<dbReference type="Proteomes" id="UP000541332">
    <property type="component" value="Unassembled WGS sequence"/>
</dbReference>
<feature type="non-terminal residue" evidence="3">
    <location>
        <position position="79"/>
    </location>
</feature>
<feature type="domain" description="Borealin N-terminal" evidence="2">
    <location>
        <begin position="1"/>
        <end position="37"/>
    </location>
</feature>
<dbReference type="OrthoDB" id="6360905at2759"/>
<gene>
    <name evidence="3" type="primary">Cdca9_1</name>
    <name evidence="3" type="ORF">ALOBEC_R16125</name>
</gene>
<protein>
    <submittedName>
        <fullName evidence="3">BORE2 protein</fullName>
    </submittedName>
</protein>
<dbReference type="InterPro" id="IPR018851">
    <property type="entry name" value="Borealin_N"/>
</dbReference>
<accession>A0A7L4FHM2</accession>
<evidence type="ECO:0000313" key="3">
    <source>
        <dbReference type="EMBL" id="NXW86430.1"/>
    </source>
</evidence>
<name>A0A7L4FHM2_9COLU</name>